<dbReference type="PANTHER" id="PTHR43261">
    <property type="entry name" value="TRANSLATION ELONGATION FACTOR G-RELATED"/>
    <property type="match status" value="1"/>
</dbReference>
<keyword evidence="2" id="KW-0648">Protein biosynthesis</keyword>
<dbReference type="GO" id="GO:0032790">
    <property type="term" value="P:ribosome disassembly"/>
    <property type="evidence" value="ECO:0007669"/>
    <property type="project" value="TreeGrafter"/>
</dbReference>
<keyword evidence="1" id="KW-0547">Nucleotide-binding</keyword>
<dbReference type="Gene3D" id="3.40.50.300">
    <property type="entry name" value="P-loop containing nucleotide triphosphate hydrolases"/>
    <property type="match status" value="1"/>
</dbReference>
<dbReference type="Proteomes" id="UP000267096">
    <property type="component" value="Unassembled WGS sequence"/>
</dbReference>
<dbReference type="GO" id="GO:0032543">
    <property type="term" value="P:mitochondrial translation"/>
    <property type="evidence" value="ECO:0007669"/>
    <property type="project" value="TreeGrafter"/>
</dbReference>
<name>A0A0M3JP46_ANISI</name>
<dbReference type="EMBL" id="UYRR01027201">
    <property type="protein sequence ID" value="VDK37472.1"/>
    <property type="molecule type" value="Genomic_DNA"/>
</dbReference>
<dbReference type="InterPro" id="IPR027417">
    <property type="entry name" value="P-loop_NTPase"/>
</dbReference>
<organism evidence="6">
    <name type="scientific">Anisakis simplex</name>
    <name type="common">Herring worm</name>
    <dbReference type="NCBI Taxonomy" id="6269"/>
    <lineage>
        <taxon>Eukaryota</taxon>
        <taxon>Metazoa</taxon>
        <taxon>Ecdysozoa</taxon>
        <taxon>Nematoda</taxon>
        <taxon>Chromadorea</taxon>
        <taxon>Rhabditida</taxon>
        <taxon>Spirurina</taxon>
        <taxon>Ascaridomorpha</taxon>
        <taxon>Ascaridoidea</taxon>
        <taxon>Anisakidae</taxon>
        <taxon>Anisakis</taxon>
        <taxon>Anisakis simplex complex</taxon>
    </lineage>
</organism>
<protein>
    <submittedName>
        <fullName evidence="6">Histidine kinase</fullName>
    </submittedName>
</protein>
<evidence type="ECO:0000313" key="6">
    <source>
        <dbReference type="WBParaSite" id="ASIM_0000943901-mRNA-1"/>
    </source>
</evidence>
<reference evidence="4 5" key="2">
    <citation type="submission" date="2018-11" db="EMBL/GenBank/DDBJ databases">
        <authorList>
            <consortium name="Pathogen Informatics"/>
        </authorList>
    </citation>
    <scope>NUCLEOTIDE SEQUENCE [LARGE SCALE GENOMIC DNA]</scope>
</reference>
<evidence type="ECO:0000256" key="2">
    <source>
        <dbReference type="ARBA" id="ARBA00022917"/>
    </source>
</evidence>
<gene>
    <name evidence="4" type="ORF">ASIM_LOCUS9180</name>
</gene>
<evidence type="ECO:0000313" key="4">
    <source>
        <dbReference type="EMBL" id="VDK37472.1"/>
    </source>
</evidence>
<proteinExistence type="predicted"/>
<keyword evidence="5" id="KW-1185">Reference proteome</keyword>
<evidence type="ECO:0000313" key="5">
    <source>
        <dbReference type="Proteomes" id="UP000267096"/>
    </source>
</evidence>
<dbReference type="AlphaFoldDB" id="A0A0M3JP46"/>
<dbReference type="WBParaSite" id="ASIM_0000943901-mRNA-1">
    <property type="protein sequence ID" value="ASIM_0000943901-mRNA-1"/>
    <property type="gene ID" value="ASIM_0000943901"/>
</dbReference>
<dbReference type="GO" id="GO:0003924">
    <property type="term" value="F:GTPase activity"/>
    <property type="evidence" value="ECO:0007669"/>
    <property type="project" value="TreeGrafter"/>
</dbReference>
<sequence>MGVIDLINQKFIDVDQGDRAKWTPVTETSERFDELQKGREEMLSIVADVDEKFAECLLMSDRSESNEKTVASLFNDELLNAIRRATLQRTIVPVACGSALRYEL</sequence>
<accession>A0A0M3JP46</accession>
<evidence type="ECO:0000256" key="3">
    <source>
        <dbReference type="ARBA" id="ARBA00023134"/>
    </source>
</evidence>
<reference evidence="6" key="1">
    <citation type="submission" date="2017-02" db="UniProtKB">
        <authorList>
            <consortium name="WormBaseParasite"/>
        </authorList>
    </citation>
    <scope>IDENTIFICATION</scope>
</reference>
<dbReference type="GO" id="GO:0005525">
    <property type="term" value="F:GTP binding"/>
    <property type="evidence" value="ECO:0007669"/>
    <property type="project" value="UniProtKB-KW"/>
</dbReference>
<dbReference type="PANTHER" id="PTHR43261:SF1">
    <property type="entry name" value="RIBOSOME-RELEASING FACTOR 2, MITOCHONDRIAL"/>
    <property type="match status" value="1"/>
</dbReference>
<dbReference type="GO" id="GO:0005739">
    <property type="term" value="C:mitochondrion"/>
    <property type="evidence" value="ECO:0007669"/>
    <property type="project" value="TreeGrafter"/>
</dbReference>
<keyword evidence="3" id="KW-0342">GTP-binding</keyword>
<dbReference type="SUPFAM" id="SSF52540">
    <property type="entry name" value="P-loop containing nucleoside triphosphate hydrolases"/>
    <property type="match status" value="1"/>
</dbReference>
<evidence type="ECO:0000256" key="1">
    <source>
        <dbReference type="ARBA" id="ARBA00022741"/>
    </source>
</evidence>